<evidence type="ECO:0000313" key="3">
    <source>
        <dbReference type="EMBL" id="KTC93473.1"/>
    </source>
</evidence>
<feature type="region of interest" description="Disordered" evidence="1">
    <location>
        <begin position="444"/>
        <end position="463"/>
    </location>
</feature>
<dbReference type="InterPro" id="IPR036188">
    <property type="entry name" value="FAD/NAD-bd_sf"/>
</dbReference>
<dbReference type="SUPFAM" id="SSF51905">
    <property type="entry name" value="FAD/NAD(P)-binding domain"/>
    <property type="match status" value="1"/>
</dbReference>
<dbReference type="Pfam" id="PF07992">
    <property type="entry name" value="Pyr_redox_2"/>
    <property type="match status" value="1"/>
</dbReference>
<dbReference type="RefSeq" id="WP_058463742.1">
    <property type="nucleotide sequence ID" value="NZ_CAAAHQ010000020.1"/>
</dbReference>
<protein>
    <submittedName>
        <fullName evidence="3">Pyridine nucleotide-disulfide oxidoreductase</fullName>
    </submittedName>
    <submittedName>
        <fullName evidence="4">Pyridine nucleotide-disulphide oxidoreductase</fullName>
    </submittedName>
</protein>
<dbReference type="Proteomes" id="UP000255316">
    <property type="component" value="Unassembled WGS sequence"/>
</dbReference>
<feature type="compositionally biased region" description="Polar residues" evidence="1">
    <location>
        <begin position="446"/>
        <end position="463"/>
    </location>
</feature>
<dbReference type="AlphaFoldDB" id="A0A378IPF3"/>
<dbReference type="Gene3D" id="3.50.50.60">
    <property type="entry name" value="FAD/NAD(P)-binding domain"/>
    <property type="match status" value="1"/>
</dbReference>
<gene>
    <name evidence="3" type="ORF">Lcin_0511</name>
    <name evidence="4" type="ORF">NCTC12438_03158</name>
</gene>
<dbReference type="GO" id="GO:0016491">
    <property type="term" value="F:oxidoreductase activity"/>
    <property type="evidence" value="ECO:0007669"/>
    <property type="project" value="InterPro"/>
</dbReference>
<dbReference type="InterPro" id="IPR023753">
    <property type="entry name" value="FAD/NAD-binding_dom"/>
</dbReference>
<name>A0A378IPF3_9GAMM</name>
<dbReference type="EMBL" id="UGNX01000001">
    <property type="protein sequence ID" value="STX36525.1"/>
    <property type="molecule type" value="Genomic_DNA"/>
</dbReference>
<dbReference type="OrthoDB" id="5636482at2"/>
<evidence type="ECO:0000259" key="2">
    <source>
        <dbReference type="Pfam" id="PF07992"/>
    </source>
</evidence>
<dbReference type="STRING" id="28085.Lcin_0511"/>
<feature type="domain" description="FAD/NAD(P)-binding" evidence="2">
    <location>
        <begin position="3"/>
        <end position="132"/>
    </location>
</feature>
<proteinExistence type="predicted"/>
<evidence type="ECO:0000256" key="1">
    <source>
        <dbReference type="SAM" id="MobiDB-lite"/>
    </source>
</evidence>
<sequence length="463" mass="52315">MQKVVVIGAGPSGLYAAIKLYQKGVRDIVVYDPRANHYTRPGHLNKTVFESAERSLNLDFGLEDKPTHIKDMERILYREAIRLGIKIENKRFVRLHEDSKNPGVVVADASGKEEIVEAEYVFEGTGKQRKVVDAVNKVDPDSPLQLTTVTELPVRNHFLAYVKMEASDFSRIQIAIERNYPQASKVEPLAYAQSIIKLRDLGWKEFQFPRLYGFTFGKDKVCLYLHAPENLTKENYDKWVQTVFDCYTSPLQMRSAWGQLIVERPAPVSYTHLPASTKPRFGTFSLTAQALQKFSYKGKNLPEVITVGDSQIDFDYSLGNGMKNGIERIDVLLHQIDISDNEICFNSAAYDERVNPYIEDHKTNLIIAANKVRLGFAEALSVARSKFELALTASKDEVEKKNIGEILKEIDARLSGNLQVSSNLDNSRMETPTKQTSKVLGFFDHSQPNEQQDTVPTPVKSFS</sequence>
<reference evidence="3 5" key="1">
    <citation type="submission" date="2015-11" db="EMBL/GenBank/DDBJ databases">
        <title>Genomic analysis of 38 Legionella species identifies large and diverse effector repertoires.</title>
        <authorList>
            <person name="Burstein D."/>
            <person name="Amaro F."/>
            <person name="Zusman T."/>
            <person name="Lifshitz Z."/>
            <person name="Cohen O."/>
            <person name="Gilbert J.A."/>
            <person name="Pupko T."/>
            <person name="Shuman H.A."/>
            <person name="Segal G."/>
        </authorList>
    </citation>
    <scope>NUCLEOTIDE SEQUENCE [LARGE SCALE GENOMIC DNA]</scope>
    <source>
        <strain evidence="3 5">CDC#72-OH-14</strain>
    </source>
</reference>
<keyword evidence="5" id="KW-1185">Reference proteome</keyword>
<accession>A0A378IPF3</accession>
<evidence type="ECO:0000313" key="5">
    <source>
        <dbReference type="Proteomes" id="UP000054854"/>
    </source>
</evidence>
<reference evidence="4 6" key="2">
    <citation type="submission" date="2018-06" db="EMBL/GenBank/DDBJ databases">
        <authorList>
            <consortium name="Pathogen Informatics"/>
            <person name="Doyle S."/>
        </authorList>
    </citation>
    <scope>NUCLEOTIDE SEQUENCE [LARGE SCALE GENOMIC DNA]</scope>
    <source>
        <strain evidence="4 6">NCTC12438</strain>
    </source>
</reference>
<dbReference type="Proteomes" id="UP000054854">
    <property type="component" value="Unassembled WGS sequence"/>
</dbReference>
<evidence type="ECO:0000313" key="4">
    <source>
        <dbReference type="EMBL" id="STX36525.1"/>
    </source>
</evidence>
<evidence type="ECO:0000313" key="6">
    <source>
        <dbReference type="Proteomes" id="UP000255316"/>
    </source>
</evidence>
<dbReference type="EMBL" id="LNXX01000005">
    <property type="protein sequence ID" value="KTC93473.1"/>
    <property type="molecule type" value="Genomic_DNA"/>
</dbReference>
<organism evidence="4 6">
    <name type="scientific">Legionella cincinnatiensis</name>
    <dbReference type="NCBI Taxonomy" id="28085"/>
    <lineage>
        <taxon>Bacteria</taxon>
        <taxon>Pseudomonadati</taxon>
        <taxon>Pseudomonadota</taxon>
        <taxon>Gammaproteobacteria</taxon>
        <taxon>Legionellales</taxon>
        <taxon>Legionellaceae</taxon>
        <taxon>Legionella</taxon>
    </lineage>
</organism>